<evidence type="ECO:0000313" key="10">
    <source>
        <dbReference type="EMBL" id="PRQ51952.1"/>
    </source>
</evidence>
<dbReference type="GO" id="GO:0042973">
    <property type="term" value="F:glucan endo-1,3-beta-D-glucosidase activity"/>
    <property type="evidence" value="ECO:0007669"/>
    <property type="project" value="UniProtKB-EC"/>
</dbReference>
<accession>A0A2P6RZU2</accession>
<gene>
    <name evidence="10" type="ORF">RchiOBHm_Chr2g0150161</name>
</gene>
<evidence type="ECO:0000256" key="1">
    <source>
        <dbReference type="ARBA" id="ARBA00000382"/>
    </source>
</evidence>
<comment type="caution">
    <text evidence="10">The sequence shown here is derived from an EMBL/GenBank/DDBJ whole genome shotgun (WGS) entry which is preliminary data.</text>
</comment>
<dbReference type="InterPro" id="IPR017853">
    <property type="entry name" value="GH"/>
</dbReference>
<dbReference type="EMBL" id="PDCK01000040">
    <property type="protein sequence ID" value="PRQ51952.1"/>
    <property type="molecule type" value="Genomic_DNA"/>
</dbReference>
<feature type="signal peptide" evidence="9">
    <location>
        <begin position="1"/>
        <end position="19"/>
    </location>
</feature>
<keyword evidence="5 10" id="KW-0326">Glycosidase</keyword>
<evidence type="ECO:0000256" key="2">
    <source>
        <dbReference type="ARBA" id="ARBA00008773"/>
    </source>
</evidence>
<dbReference type="Gene3D" id="3.20.20.80">
    <property type="entry name" value="Glycosidases"/>
    <property type="match status" value="1"/>
</dbReference>
<evidence type="ECO:0000256" key="3">
    <source>
        <dbReference type="ARBA" id="ARBA00012780"/>
    </source>
</evidence>
<comment type="catalytic activity">
    <reaction evidence="1">
        <text>Hydrolysis of (1-&gt;3)-beta-D-glucosidic linkages in (1-&gt;3)-beta-D-glucans.</text>
        <dbReference type="EC" id="3.2.1.39"/>
    </reaction>
</comment>
<dbReference type="PANTHER" id="PTHR32227">
    <property type="entry name" value="GLUCAN ENDO-1,3-BETA-GLUCOSIDASE BG1-RELATED-RELATED"/>
    <property type="match status" value="1"/>
</dbReference>
<evidence type="ECO:0000256" key="9">
    <source>
        <dbReference type="SAM" id="SignalP"/>
    </source>
</evidence>
<feature type="chain" id="PRO_5015130932" description="glucan endo-1,3-beta-D-glucosidase" evidence="9">
    <location>
        <begin position="20"/>
        <end position="350"/>
    </location>
</feature>
<evidence type="ECO:0000256" key="8">
    <source>
        <dbReference type="RuleBase" id="RU004335"/>
    </source>
</evidence>
<dbReference type="OrthoDB" id="941679at2759"/>
<keyword evidence="11" id="KW-1185">Reference proteome</keyword>
<dbReference type="InterPro" id="IPR000490">
    <property type="entry name" value="Glyco_hydro_17"/>
</dbReference>
<dbReference type="Proteomes" id="UP000238479">
    <property type="component" value="Chromosome 2"/>
</dbReference>
<sequence>MAGRLGLLAWVIFILSASAIVNNNSVLLQAAALSNDIGANYHIHDSTGASGNFSKVFEILVKCGIRNLRVFSDEINAPYLDYYGASTGIALTVSISNSDVQRFAASFEDLTKWHQDVLYSLHITFDVKYITVGNEAIPGPSTDDVLTVMKSLQLLNNYSSFGDIKVTTSVGSSVLGDWYLPSSGEFKPNASRAMTDILGFLSASQAPLMINVYPYYAYAADPANVPLDYALLNATYPMVHDGSLEYSNLFDAMVDSFYSAMEKVDYSDVSIVVSESGWPRDGNYNFTTPELAATYNRNFLLRISSKVGTPKRPDASVKGYIYELFDGKSPHFGLFDKTFEPIYPLFQCSF</sequence>
<reference evidence="10 11" key="1">
    <citation type="journal article" date="2018" name="Nat. Genet.">
        <title>The Rosa genome provides new insights in the design of modern roses.</title>
        <authorList>
            <person name="Bendahmane M."/>
        </authorList>
    </citation>
    <scope>NUCLEOTIDE SEQUENCE [LARGE SCALE GENOMIC DNA]</scope>
    <source>
        <strain evidence="11">cv. Old Blush</strain>
    </source>
</reference>
<dbReference type="EC" id="3.2.1.39" evidence="3"/>
<dbReference type="Gramene" id="PRQ51952">
    <property type="protein sequence ID" value="PRQ51952"/>
    <property type="gene ID" value="RchiOBHm_Chr2g0150161"/>
</dbReference>
<dbReference type="GO" id="GO:0005975">
    <property type="term" value="P:carbohydrate metabolic process"/>
    <property type="evidence" value="ECO:0007669"/>
    <property type="project" value="InterPro"/>
</dbReference>
<organism evidence="10 11">
    <name type="scientific">Rosa chinensis</name>
    <name type="common">China rose</name>
    <dbReference type="NCBI Taxonomy" id="74649"/>
    <lineage>
        <taxon>Eukaryota</taxon>
        <taxon>Viridiplantae</taxon>
        <taxon>Streptophyta</taxon>
        <taxon>Embryophyta</taxon>
        <taxon>Tracheophyta</taxon>
        <taxon>Spermatophyta</taxon>
        <taxon>Magnoliopsida</taxon>
        <taxon>eudicotyledons</taxon>
        <taxon>Gunneridae</taxon>
        <taxon>Pentapetalae</taxon>
        <taxon>rosids</taxon>
        <taxon>fabids</taxon>
        <taxon>Rosales</taxon>
        <taxon>Rosaceae</taxon>
        <taxon>Rosoideae</taxon>
        <taxon>Rosoideae incertae sedis</taxon>
        <taxon>Rosa</taxon>
    </lineage>
</organism>
<evidence type="ECO:0000313" key="11">
    <source>
        <dbReference type="Proteomes" id="UP000238479"/>
    </source>
</evidence>
<comment type="similarity">
    <text evidence="2 8">Belongs to the glycosyl hydrolase 17 family.</text>
</comment>
<dbReference type="SUPFAM" id="SSF51445">
    <property type="entry name" value="(Trans)glycosidases"/>
    <property type="match status" value="1"/>
</dbReference>
<dbReference type="AlphaFoldDB" id="A0A2P6RZU2"/>
<protein>
    <recommendedName>
        <fullName evidence="3">glucan endo-1,3-beta-D-glucosidase</fullName>
        <ecNumber evidence="3">3.2.1.39</ecNumber>
    </recommendedName>
    <alternativeName>
        <fullName evidence="6">(1-&gt;3)-beta-glucan endohydrolase</fullName>
    </alternativeName>
    <alternativeName>
        <fullName evidence="7">Beta-1,3-endoglucanase</fullName>
    </alternativeName>
</protein>
<keyword evidence="4 10" id="KW-0378">Hydrolase</keyword>
<keyword evidence="9" id="KW-0732">Signal</keyword>
<evidence type="ECO:0000256" key="7">
    <source>
        <dbReference type="ARBA" id="ARBA00033417"/>
    </source>
</evidence>
<dbReference type="OMA" id="NIYPYYF"/>
<proteinExistence type="inferred from homology"/>
<evidence type="ECO:0000256" key="6">
    <source>
        <dbReference type="ARBA" id="ARBA00033335"/>
    </source>
</evidence>
<dbReference type="InterPro" id="IPR044965">
    <property type="entry name" value="Glyco_hydro_17_plant"/>
</dbReference>
<evidence type="ECO:0000256" key="5">
    <source>
        <dbReference type="ARBA" id="ARBA00023295"/>
    </source>
</evidence>
<dbReference type="Pfam" id="PF00332">
    <property type="entry name" value="Glyco_hydro_17"/>
    <property type="match status" value="1"/>
</dbReference>
<name>A0A2P6RZU2_ROSCH</name>
<evidence type="ECO:0000256" key="4">
    <source>
        <dbReference type="ARBA" id="ARBA00022801"/>
    </source>
</evidence>